<evidence type="ECO:0000256" key="1">
    <source>
        <dbReference type="ARBA" id="ARBA00004651"/>
    </source>
</evidence>
<dbReference type="InterPro" id="IPR002771">
    <property type="entry name" value="Multi_antbiot-R_MarC"/>
</dbReference>
<gene>
    <name evidence="8" type="ORF">B2A_00131</name>
</gene>
<dbReference type="AlphaFoldDB" id="T1BL92"/>
<evidence type="ECO:0000256" key="3">
    <source>
        <dbReference type="ARBA" id="ARBA00022475"/>
    </source>
</evidence>
<comment type="subcellular location">
    <subcellularLocation>
        <location evidence="1">Cell membrane</location>
        <topology evidence="1">Multi-pass membrane protein</topology>
    </subcellularLocation>
</comment>
<evidence type="ECO:0000256" key="6">
    <source>
        <dbReference type="ARBA" id="ARBA00023136"/>
    </source>
</evidence>
<feature type="non-terminal residue" evidence="8">
    <location>
        <position position="1"/>
    </location>
</feature>
<evidence type="ECO:0000256" key="5">
    <source>
        <dbReference type="ARBA" id="ARBA00022989"/>
    </source>
</evidence>
<evidence type="ECO:0000256" key="4">
    <source>
        <dbReference type="ARBA" id="ARBA00022692"/>
    </source>
</evidence>
<evidence type="ECO:0000313" key="8">
    <source>
        <dbReference type="EMBL" id="EQD69273.1"/>
    </source>
</evidence>
<keyword evidence="5 7" id="KW-1133">Transmembrane helix</keyword>
<sequence>LGEVGVIYVSVFITWCCLRGAPYIARWLGRTGINVFTRIMGLIMAAIGVEFIAKGVQALFPLLMRHG</sequence>
<dbReference type="GO" id="GO:0005886">
    <property type="term" value="C:plasma membrane"/>
    <property type="evidence" value="ECO:0007669"/>
    <property type="project" value="UniProtKB-SubCell"/>
</dbReference>
<evidence type="ECO:0000256" key="7">
    <source>
        <dbReference type="SAM" id="Phobius"/>
    </source>
</evidence>
<proteinExistence type="inferred from homology"/>
<reference evidence="8" key="2">
    <citation type="journal article" date="2014" name="ISME J.">
        <title>Microbial stratification in low pH oxic and suboxic macroscopic growths along an acid mine drainage.</title>
        <authorList>
            <person name="Mendez-Garcia C."/>
            <person name="Mesa V."/>
            <person name="Sprenger R.R."/>
            <person name="Richter M."/>
            <person name="Diez M.S."/>
            <person name="Solano J."/>
            <person name="Bargiela R."/>
            <person name="Golyshina O.V."/>
            <person name="Manteca A."/>
            <person name="Ramos J.L."/>
            <person name="Gallego J.R."/>
            <person name="Llorente I."/>
            <person name="Martins Dos Santos V.A."/>
            <person name="Jensen O.N."/>
            <person name="Pelaez A.I."/>
            <person name="Sanchez J."/>
            <person name="Ferrer M."/>
        </authorList>
    </citation>
    <scope>NUCLEOTIDE SEQUENCE</scope>
</reference>
<keyword evidence="3" id="KW-1003">Cell membrane</keyword>
<feature type="transmembrane region" description="Helical" evidence="7">
    <location>
        <begin position="6"/>
        <end position="28"/>
    </location>
</feature>
<keyword evidence="4 7" id="KW-0812">Transmembrane</keyword>
<accession>T1BL92</accession>
<comment type="similarity">
    <text evidence="2">Belongs to the UPF0056 (MarC) family.</text>
</comment>
<dbReference type="EMBL" id="AUZZ01000098">
    <property type="protein sequence ID" value="EQD69273.1"/>
    <property type="molecule type" value="Genomic_DNA"/>
</dbReference>
<feature type="transmembrane region" description="Helical" evidence="7">
    <location>
        <begin position="40"/>
        <end position="64"/>
    </location>
</feature>
<organism evidence="8">
    <name type="scientific">mine drainage metagenome</name>
    <dbReference type="NCBI Taxonomy" id="410659"/>
    <lineage>
        <taxon>unclassified sequences</taxon>
        <taxon>metagenomes</taxon>
        <taxon>ecological metagenomes</taxon>
    </lineage>
</organism>
<dbReference type="PANTHER" id="PTHR33508">
    <property type="entry name" value="UPF0056 MEMBRANE PROTEIN YHCE"/>
    <property type="match status" value="1"/>
</dbReference>
<comment type="caution">
    <text evidence="8">The sequence shown here is derived from an EMBL/GenBank/DDBJ whole genome shotgun (WGS) entry which is preliminary data.</text>
</comment>
<protein>
    <submittedName>
        <fullName evidence="8">Multiple antibiotic resistance (MarC)-related protein</fullName>
    </submittedName>
</protein>
<reference evidence="8" key="1">
    <citation type="submission" date="2013-08" db="EMBL/GenBank/DDBJ databases">
        <authorList>
            <person name="Mendez C."/>
            <person name="Richter M."/>
            <person name="Ferrer M."/>
            <person name="Sanchez J."/>
        </authorList>
    </citation>
    <scope>NUCLEOTIDE SEQUENCE</scope>
</reference>
<dbReference type="PANTHER" id="PTHR33508:SF1">
    <property type="entry name" value="UPF0056 MEMBRANE PROTEIN YHCE"/>
    <property type="match status" value="1"/>
</dbReference>
<dbReference type="Pfam" id="PF01914">
    <property type="entry name" value="MarC"/>
    <property type="match status" value="1"/>
</dbReference>
<name>T1BL92_9ZZZZ</name>
<keyword evidence="6 7" id="KW-0472">Membrane</keyword>
<evidence type="ECO:0000256" key="2">
    <source>
        <dbReference type="ARBA" id="ARBA00009784"/>
    </source>
</evidence>